<keyword evidence="3" id="KW-0723">Serine/threonine-protein kinase</keyword>
<dbReference type="InterPro" id="IPR002575">
    <property type="entry name" value="Aminoglycoside_PTrfase"/>
</dbReference>
<evidence type="ECO:0000313" key="3">
    <source>
        <dbReference type="EMBL" id="OAQ68693.1"/>
    </source>
</evidence>
<feature type="domain" description="Aminoglycoside phosphotransferase" evidence="2">
    <location>
        <begin position="71"/>
        <end position="267"/>
    </location>
</feature>
<dbReference type="AlphaFoldDB" id="A0A179FUD4"/>
<keyword evidence="4" id="KW-1185">Reference proteome</keyword>
<dbReference type="Gene3D" id="3.90.1200.10">
    <property type="match status" value="1"/>
</dbReference>
<sequence>MEPPAPEPLVNSRDTQHDGTSHLAVKNTLIRRLLTLLVLRTTSRLYPPYGSCIQISRNIIVKRDRFVHLTEAATMNFVAANTSIPLPRVHCAFVHNNIAHIVMERIDGQSLANAWPSLSDQDKKSILTQLRAMVQELRAIKPPPQTGVQSCTGGSLTDSRIPHCQPRFGPFKTIQEFHVWLRQNFRPEDYPTHQDDQDWQDLKEMKRMQDGPWPPPVFTHGDLNPSNIFVRGDRVVGIIDWEFAGWYPHYWEYTSAWYCNRLWKDWQDKISDFLDPYPAELQMEITRQKAWGDF</sequence>
<evidence type="ECO:0000256" key="1">
    <source>
        <dbReference type="SAM" id="MobiDB-lite"/>
    </source>
</evidence>
<dbReference type="GO" id="GO:0004674">
    <property type="term" value="F:protein serine/threonine kinase activity"/>
    <property type="evidence" value="ECO:0007669"/>
    <property type="project" value="UniProtKB-KW"/>
</dbReference>
<dbReference type="OrthoDB" id="2906425at2759"/>
<comment type="caution">
    <text evidence="3">The sequence shown here is derived from an EMBL/GenBank/DDBJ whole genome shotgun (WGS) entry which is preliminary data.</text>
</comment>
<dbReference type="GeneID" id="28848160"/>
<feature type="region of interest" description="Disordered" evidence="1">
    <location>
        <begin position="1"/>
        <end position="20"/>
    </location>
</feature>
<dbReference type="SUPFAM" id="SSF56112">
    <property type="entry name" value="Protein kinase-like (PK-like)"/>
    <property type="match status" value="1"/>
</dbReference>
<evidence type="ECO:0000313" key="4">
    <source>
        <dbReference type="Proteomes" id="UP000078397"/>
    </source>
</evidence>
<dbReference type="PANTHER" id="PTHR21310">
    <property type="entry name" value="AMINOGLYCOSIDE PHOSPHOTRANSFERASE-RELATED-RELATED"/>
    <property type="match status" value="1"/>
</dbReference>
<dbReference type="InterPro" id="IPR011009">
    <property type="entry name" value="Kinase-like_dom_sf"/>
</dbReference>
<organism evidence="3 4">
    <name type="scientific">Pochonia chlamydosporia 170</name>
    <dbReference type="NCBI Taxonomy" id="1380566"/>
    <lineage>
        <taxon>Eukaryota</taxon>
        <taxon>Fungi</taxon>
        <taxon>Dikarya</taxon>
        <taxon>Ascomycota</taxon>
        <taxon>Pezizomycotina</taxon>
        <taxon>Sordariomycetes</taxon>
        <taxon>Hypocreomycetidae</taxon>
        <taxon>Hypocreales</taxon>
        <taxon>Clavicipitaceae</taxon>
        <taxon>Pochonia</taxon>
    </lineage>
</organism>
<accession>A0A179FUD4</accession>
<dbReference type="Proteomes" id="UP000078397">
    <property type="component" value="Unassembled WGS sequence"/>
</dbReference>
<protein>
    <submittedName>
        <fullName evidence="3">Serine/threonine protein kinase</fullName>
    </submittedName>
</protein>
<dbReference type="Pfam" id="PF01636">
    <property type="entry name" value="APH"/>
    <property type="match status" value="1"/>
</dbReference>
<dbReference type="CDD" id="cd05120">
    <property type="entry name" value="APH_ChoK_like"/>
    <property type="match status" value="1"/>
</dbReference>
<name>A0A179FUD4_METCM</name>
<dbReference type="EMBL" id="LSBJ02000003">
    <property type="protein sequence ID" value="OAQ68693.1"/>
    <property type="molecule type" value="Genomic_DNA"/>
</dbReference>
<evidence type="ECO:0000259" key="2">
    <source>
        <dbReference type="Pfam" id="PF01636"/>
    </source>
</evidence>
<dbReference type="InterPro" id="IPR051678">
    <property type="entry name" value="AGP_Transferase"/>
</dbReference>
<reference evidence="3 4" key="1">
    <citation type="journal article" date="2016" name="PLoS Pathog.">
        <title>Biosynthesis of antibiotic leucinostatins in bio-control fungus Purpureocillium lilacinum and their inhibition on phytophthora revealed by genome mining.</title>
        <authorList>
            <person name="Wang G."/>
            <person name="Liu Z."/>
            <person name="Lin R."/>
            <person name="Li E."/>
            <person name="Mao Z."/>
            <person name="Ling J."/>
            <person name="Yang Y."/>
            <person name="Yin W.B."/>
            <person name="Xie B."/>
        </authorList>
    </citation>
    <scope>NUCLEOTIDE SEQUENCE [LARGE SCALE GENOMIC DNA]</scope>
    <source>
        <strain evidence="3">170</strain>
    </source>
</reference>
<dbReference type="KEGG" id="pchm:VFPPC_04898"/>
<proteinExistence type="predicted"/>
<dbReference type="PANTHER" id="PTHR21310:SF55">
    <property type="entry name" value="AMINOGLYCOSIDE PHOSPHOTRANSFERASE DOMAIN-CONTAINING PROTEIN"/>
    <property type="match status" value="1"/>
</dbReference>
<keyword evidence="3" id="KW-0808">Transferase</keyword>
<keyword evidence="3" id="KW-0418">Kinase</keyword>
<dbReference type="STRING" id="1380566.A0A179FUD4"/>
<dbReference type="RefSeq" id="XP_018145543.1">
    <property type="nucleotide sequence ID" value="XM_018284166.1"/>
</dbReference>
<gene>
    <name evidence="3" type="ORF">VFPPC_04898</name>
</gene>